<dbReference type="EMBL" id="PGGS01001842">
    <property type="protein sequence ID" value="PNG99987.1"/>
    <property type="molecule type" value="Genomic_DNA"/>
</dbReference>
<dbReference type="InterPro" id="IPR011992">
    <property type="entry name" value="EF-hand-dom_pair"/>
</dbReference>
<dbReference type="Pfam" id="PF13499">
    <property type="entry name" value="EF-hand_7"/>
    <property type="match status" value="1"/>
</dbReference>
<protein>
    <submittedName>
        <fullName evidence="6">Calcium-dependent protein kinase 34</fullName>
    </submittedName>
</protein>
<dbReference type="PANTHER" id="PTHR45942">
    <property type="entry name" value="PROTEIN PHOSPATASE 3 REGULATORY SUBUNIT B ALPHA ISOFORM TYPE 1"/>
    <property type="match status" value="1"/>
</dbReference>
<dbReference type="GO" id="GO:0016301">
    <property type="term" value="F:kinase activity"/>
    <property type="evidence" value="ECO:0007669"/>
    <property type="project" value="UniProtKB-KW"/>
</dbReference>
<evidence type="ECO:0000313" key="7">
    <source>
        <dbReference type="Proteomes" id="UP000236333"/>
    </source>
</evidence>
<feature type="domain" description="EF-hand" evidence="5">
    <location>
        <begin position="1"/>
        <end position="28"/>
    </location>
</feature>
<dbReference type="SMART" id="SM00054">
    <property type="entry name" value="EFh"/>
    <property type="match status" value="3"/>
</dbReference>
<evidence type="ECO:0000256" key="1">
    <source>
        <dbReference type="ARBA" id="ARBA00022723"/>
    </source>
</evidence>
<evidence type="ECO:0000256" key="4">
    <source>
        <dbReference type="SAM" id="MobiDB-lite"/>
    </source>
</evidence>
<dbReference type="SUPFAM" id="SSF47473">
    <property type="entry name" value="EF-hand"/>
    <property type="match status" value="1"/>
</dbReference>
<dbReference type="PROSITE" id="PS50222">
    <property type="entry name" value="EF_HAND_2"/>
    <property type="match status" value="3"/>
</dbReference>
<organism evidence="6 7">
    <name type="scientific">Tetrabaena socialis</name>
    <dbReference type="NCBI Taxonomy" id="47790"/>
    <lineage>
        <taxon>Eukaryota</taxon>
        <taxon>Viridiplantae</taxon>
        <taxon>Chlorophyta</taxon>
        <taxon>core chlorophytes</taxon>
        <taxon>Chlorophyceae</taxon>
        <taxon>CS clade</taxon>
        <taxon>Chlamydomonadales</taxon>
        <taxon>Tetrabaenaceae</taxon>
        <taxon>Tetrabaena</taxon>
    </lineage>
</organism>
<gene>
    <name evidence="6" type="ORF">TSOC_014215</name>
</gene>
<proteinExistence type="predicted"/>
<dbReference type="Gene3D" id="1.10.238.10">
    <property type="entry name" value="EF-hand"/>
    <property type="match status" value="1"/>
</dbReference>
<dbReference type="InterPro" id="IPR018247">
    <property type="entry name" value="EF_Hand_1_Ca_BS"/>
</dbReference>
<feature type="region of interest" description="Disordered" evidence="4">
    <location>
        <begin position="127"/>
        <end position="149"/>
    </location>
</feature>
<keyword evidence="6" id="KW-0418">Kinase</keyword>
<sequence>ILNDIDLDGNSKIDYEEFLASTMHLNKLSREENMIAAFEHFDLDKSGFITHDELANAMKGIDQAVNVDQLLATVDKNGDGKIDYEEFCQMMRATDITVLKTAHEALKSKVFLQSAVAHVQAQPVREDSFGTLQPGSRGSSGAVSAAEGA</sequence>
<feature type="domain" description="EF-hand" evidence="5">
    <location>
        <begin position="29"/>
        <end position="61"/>
    </location>
</feature>
<name>A0A2J7ZIA0_9CHLO</name>
<keyword evidence="3" id="KW-0106">Calcium</keyword>
<comment type="caution">
    <text evidence="6">The sequence shown here is derived from an EMBL/GenBank/DDBJ whole genome shotgun (WGS) entry which is preliminary data.</text>
</comment>
<keyword evidence="7" id="KW-1185">Reference proteome</keyword>
<dbReference type="AlphaFoldDB" id="A0A2J7ZIA0"/>
<dbReference type="GO" id="GO:0005509">
    <property type="term" value="F:calcium ion binding"/>
    <property type="evidence" value="ECO:0007669"/>
    <property type="project" value="InterPro"/>
</dbReference>
<feature type="non-terminal residue" evidence="6">
    <location>
        <position position="1"/>
    </location>
</feature>
<evidence type="ECO:0000256" key="2">
    <source>
        <dbReference type="ARBA" id="ARBA00022737"/>
    </source>
</evidence>
<evidence type="ECO:0000256" key="3">
    <source>
        <dbReference type="ARBA" id="ARBA00022837"/>
    </source>
</evidence>
<dbReference type="CDD" id="cd00051">
    <property type="entry name" value="EFh"/>
    <property type="match status" value="1"/>
</dbReference>
<evidence type="ECO:0000259" key="5">
    <source>
        <dbReference type="PROSITE" id="PS50222"/>
    </source>
</evidence>
<reference evidence="6 7" key="1">
    <citation type="journal article" date="2017" name="Mol. Biol. Evol.">
        <title>The 4-celled Tetrabaena socialis nuclear genome reveals the essential components for genetic control of cell number at the origin of multicellularity in the volvocine lineage.</title>
        <authorList>
            <person name="Featherston J."/>
            <person name="Arakaki Y."/>
            <person name="Hanschen E.R."/>
            <person name="Ferris P.J."/>
            <person name="Michod R.E."/>
            <person name="Olson B.J.S.C."/>
            <person name="Nozaki H."/>
            <person name="Durand P.M."/>
        </authorList>
    </citation>
    <scope>NUCLEOTIDE SEQUENCE [LARGE SCALE GENOMIC DNA]</scope>
    <source>
        <strain evidence="6 7">NIES-571</strain>
    </source>
</reference>
<keyword evidence="1" id="KW-0479">Metal-binding</keyword>
<keyword evidence="6" id="KW-0808">Transferase</keyword>
<keyword evidence="2" id="KW-0677">Repeat</keyword>
<evidence type="ECO:0000313" key="6">
    <source>
        <dbReference type="EMBL" id="PNG99987.1"/>
    </source>
</evidence>
<dbReference type="FunFam" id="1.10.238.10:FF:000001">
    <property type="entry name" value="Calmodulin 1"/>
    <property type="match status" value="1"/>
</dbReference>
<dbReference type="PROSITE" id="PS00018">
    <property type="entry name" value="EF_HAND_1"/>
    <property type="match status" value="1"/>
</dbReference>
<dbReference type="Proteomes" id="UP000236333">
    <property type="component" value="Unassembled WGS sequence"/>
</dbReference>
<dbReference type="OrthoDB" id="528975at2759"/>
<feature type="domain" description="EF-hand" evidence="5">
    <location>
        <begin position="62"/>
        <end position="97"/>
    </location>
</feature>
<dbReference type="InterPro" id="IPR002048">
    <property type="entry name" value="EF_hand_dom"/>
</dbReference>
<accession>A0A2J7ZIA0</accession>
<feature type="compositionally biased region" description="Low complexity" evidence="4">
    <location>
        <begin position="135"/>
        <end position="149"/>
    </location>
</feature>